<sequence>MQGVLAQQPAQKIALIELPCVFPLPMASISKILAGKSATLWTVEGNVTGQLAELLRREAVPVKQALLRYDGRPFYIEDILAWLSGQNINEQYKVMEYGNNA</sequence>
<organism evidence="1">
    <name type="scientific">bioreactor metagenome</name>
    <dbReference type="NCBI Taxonomy" id="1076179"/>
    <lineage>
        <taxon>unclassified sequences</taxon>
        <taxon>metagenomes</taxon>
        <taxon>ecological metagenomes</taxon>
    </lineage>
</organism>
<evidence type="ECO:0000313" key="1">
    <source>
        <dbReference type="EMBL" id="MPN56365.1"/>
    </source>
</evidence>
<reference evidence="1" key="1">
    <citation type="submission" date="2019-08" db="EMBL/GenBank/DDBJ databases">
        <authorList>
            <person name="Kucharzyk K."/>
            <person name="Murdoch R.W."/>
            <person name="Higgins S."/>
            <person name="Loffler F."/>
        </authorList>
    </citation>
    <scope>NUCLEOTIDE SEQUENCE</scope>
</reference>
<dbReference type="AlphaFoldDB" id="A0A645IY52"/>
<dbReference type="InterPro" id="IPR009014">
    <property type="entry name" value="Transketo_C/PFOR_II"/>
</dbReference>
<evidence type="ECO:0008006" key="2">
    <source>
        <dbReference type="Google" id="ProtNLM"/>
    </source>
</evidence>
<dbReference type="SUPFAM" id="SSF52922">
    <property type="entry name" value="TK C-terminal domain-like"/>
    <property type="match status" value="1"/>
</dbReference>
<comment type="caution">
    <text evidence="1">The sequence shown here is derived from an EMBL/GenBank/DDBJ whole genome shotgun (WGS) entry which is preliminary data.</text>
</comment>
<name>A0A645IY52_9ZZZZ</name>
<protein>
    <recommendedName>
        <fullName evidence="2">Pyruvate:ferredoxin oxidoreductase core domain-containing protein</fullName>
    </recommendedName>
</protein>
<dbReference type="EMBL" id="VSSQ01126607">
    <property type="protein sequence ID" value="MPN56365.1"/>
    <property type="molecule type" value="Genomic_DNA"/>
</dbReference>
<proteinExistence type="predicted"/>
<dbReference type="Gene3D" id="3.40.50.920">
    <property type="match status" value="1"/>
</dbReference>
<accession>A0A645IY52</accession>
<gene>
    <name evidence="1" type="ORF">SDC9_204053</name>
</gene>